<protein>
    <submittedName>
        <fullName evidence="2">Putative secreted protein</fullName>
    </submittedName>
</protein>
<organism evidence="2">
    <name type="scientific">Ixodes ricinus</name>
    <name type="common">Common tick</name>
    <name type="synonym">Acarus ricinus</name>
    <dbReference type="NCBI Taxonomy" id="34613"/>
    <lineage>
        <taxon>Eukaryota</taxon>
        <taxon>Metazoa</taxon>
        <taxon>Ecdysozoa</taxon>
        <taxon>Arthropoda</taxon>
        <taxon>Chelicerata</taxon>
        <taxon>Arachnida</taxon>
        <taxon>Acari</taxon>
        <taxon>Parasitiformes</taxon>
        <taxon>Ixodida</taxon>
        <taxon>Ixodoidea</taxon>
        <taxon>Ixodidae</taxon>
        <taxon>Ixodinae</taxon>
        <taxon>Ixodes</taxon>
    </lineage>
</organism>
<feature type="compositionally biased region" description="Low complexity" evidence="1">
    <location>
        <begin position="50"/>
        <end position="63"/>
    </location>
</feature>
<name>A0A6B0UKN7_IXORI</name>
<proteinExistence type="predicted"/>
<feature type="region of interest" description="Disordered" evidence="1">
    <location>
        <begin position="1"/>
        <end position="78"/>
    </location>
</feature>
<dbReference type="EMBL" id="GIFC01008091">
    <property type="protein sequence ID" value="MXU90174.1"/>
    <property type="molecule type" value="Transcribed_RNA"/>
</dbReference>
<reference evidence="2" key="1">
    <citation type="submission" date="2019-12" db="EMBL/GenBank/DDBJ databases">
        <title>An insight into the sialome of adult female Ixodes ricinus ticks feeding for 6 days.</title>
        <authorList>
            <person name="Perner J."/>
            <person name="Ribeiro J.M.C."/>
        </authorList>
    </citation>
    <scope>NUCLEOTIDE SEQUENCE</scope>
    <source>
        <strain evidence="2">Semi-engorged</strain>
        <tissue evidence="2">Salivary glands</tissue>
    </source>
</reference>
<sequence>MAGAAAHGAAGGTLTAGLGPATGAGQATRLGGRGPTADRGPTPDRHTWVTTARPRAETTPPTRLWTKAATGQGARPQSDCTDLATKHVHILITKLVFSFFFLTFVCLKSTSLL</sequence>
<accession>A0A6B0UKN7</accession>
<evidence type="ECO:0000313" key="2">
    <source>
        <dbReference type="EMBL" id="MXU90174.1"/>
    </source>
</evidence>
<dbReference type="AlphaFoldDB" id="A0A6B0UKN7"/>
<feature type="compositionally biased region" description="Low complexity" evidence="1">
    <location>
        <begin position="1"/>
        <end position="28"/>
    </location>
</feature>
<evidence type="ECO:0000256" key="1">
    <source>
        <dbReference type="SAM" id="MobiDB-lite"/>
    </source>
</evidence>